<accession>E2ATN6</accession>
<evidence type="ECO:0000313" key="1">
    <source>
        <dbReference type="EMBL" id="EFN63202.1"/>
    </source>
</evidence>
<dbReference type="Proteomes" id="UP000000311">
    <property type="component" value="Unassembled WGS sequence"/>
</dbReference>
<sequence length="403" mass="44861">MVFQLFALDVVVVPVTRNISGDCYPIVERITGVTRADRRTRRLRNQHDAAESAFNEINNMIFHEDGFLDIVHPKHHFLNPFYGFTRKKYLVKEWRSPLEGRVGVYEEVDGCTKTIVSLEEFRRSASGALQGEIKFPIRSQSLAGTFGVTLENKPFGRCDSVGCSTGIMVDPRISAYLERASAMVADRHLADVAGAIREIRRAQITRGLTAREPPETVYTLYTEAIIAVACCSNAERRFNCPTASPSSPQRLRNGDDVRVLFCSNTPRHFTNNLGTDPPNSASSKSIYPSVYPSRLLSRASVSHDFRACYVRDPTHGLVSVEGNTPTIFSLLEIKLINSNARRGCSSNTHNQRASVLFLALLNAQVMSTNVEETPVIPKQCPISLATPQICTPQCPQRFTPRLN</sequence>
<keyword evidence="2" id="KW-1185">Reference proteome</keyword>
<name>E2ATN6_CAMFO</name>
<reference evidence="1 2" key="1">
    <citation type="journal article" date="2010" name="Science">
        <title>Genomic comparison of the ants Camponotus floridanus and Harpegnathos saltator.</title>
        <authorList>
            <person name="Bonasio R."/>
            <person name="Zhang G."/>
            <person name="Ye C."/>
            <person name="Mutti N.S."/>
            <person name="Fang X."/>
            <person name="Qin N."/>
            <person name="Donahue G."/>
            <person name="Yang P."/>
            <person name="Li Q."/>
            <person name="Li C."/>
            <person name="Zhang P."/>
            <person name="Huang Z."/>
            <person name="Berger S.L."/>
            <person name="Reinberg D."/>
            <person name="Wang J."/>
            <person name="Liebig J."/>
        </authorList>
    </citation>
    <scope>NUCLEOTIDE SEQUENCE [LARGE SCALE GENOMIC DNA]</scope>
    <source>
        <strain evidence="2">C129</strain>
    </source>
</reference>
<proteinExistence type="predicted"/>
<gene>
    <name evidence="1" type="ORF">EAG_00629</name>
</gene>
<organism evidence="2">
    <name type="scientific">Camponotus floridanus</name>
    <name type="common">Florida carpenter ant</name>
    <dbReference type="NCBI Taxonomy" id="104421"/>
    <lineage>
        <taxon>Eukaryota</taxon>
        <taxon>Metazoa</taxon>
        <taxon>Ecdysozoa</taxon>
        <taxon>Arthropoda</taxon>
        <taxon>Hexapoda</taxon>
        <taxon>Insecta</taxon>
        <taxon>Pterygota</taxon>
        <taxon>Neoptera</taxon>
        <taxon>Endopterygota</taxon>
        <taxon>Hymenoptera</taxon>
        <taxon>Apocrita</taxon>
        <taxon>Aculeata</taxon>
        <taxon>Formicoidea</taxon>
        <taxon>Formicidae</taxon>
        <taxon>Formicinae</taxon>
        <taxon>Camponotus</taxon>
    </lineage>
</organism>
<dbReference type="EMBL" id="GL442630">
    <property type="protein sequence ID" value="EFN63202.1"/>
    <property type="molecule type" value="Genomic_DNA"/>
</dbReference>
<dbReference type="AlphaFoldDB" id="E2ATN6"/>
<evidence type="ECO:0000313" key="2">
    <source>
        <dbReference type="Proteomes" id="UP000000311"/>
    </source>
</evidence>
<dbReference type="InParanoid" id="E2ATN6"/>
<protein>
    <submittedName>
        <fullName evidence="1">Uncharacterized protein</fullName>
    </submittedName>
</protein>